<organism evidence="2 3">
    <name type="scientific">Salix udensis</name>
    <dbReference type="NCBI Taxonomy" id="889485"/>
    <lineage>
        <taxon>Eukaryota</taxon>
        <taxon>Viridiplantae</taxon>
        <taxon>Streptophyta</taxon>
        <taxon>Embryophyta</taxon>
        <taxon>Tracheophyta</taxon>
        <taxon>Spermatophyta</taxon>
        <taxon>Magnoliopsida</taxon>
        <taxon>eudicotyledons</taxon>
        <taxon>Gunneridae</taxon>
        <taxon>Pentapetalae</taxon>
        <taxon>rosids</taxon>
        <taxon>fabids</taxon>
        <taxon>Malpighiales</taxon>
        <taxon>Salicaceae</taxon>
        <taxon>Saliceae</taxon>
        <taxon>Salix</taxon>
    </lineage>
</organism>
<accession>A0AAD6KWS3</accession>
<keyword evidence="3" id="KW-1185">Reference proteome</keyword>
<comment type="caution">
    <text evidence="2">The sequence shown here is derived from an EMBL/GenBank/DDBJ whole genome shotgun (WGS) entry which is preliminary data.</text>
</comment>
<feature type="compositionally biased region" description="Low complexity" evidence="1">
    <location>
        <begin position="23"/>
        <end position="59"/>
    </location>
</feature>
<evidence type="ECO:0000313" key="2">
    <source>
        <dbReference type="EMBL" id="KAJ6431090.1"/>
    </source>
</evidence>
<protein>
    <submittedName>
        <fullName evidence="2">Uncharacterized protein</fullName>
    </submittedName>
</protein>
<dbReference type="PANTHER" id="PTHR48206:SF1">
    <property type="entry name" value="CHLOROPLAST SENSOR KINASE, CHLOROPLASTIC"/>
    <property type="match status" value="1"/>
</dbReference>
<dbReference type="AlphaFoldDB" id="A0AAD6KWS3"/>
<sequence length="390" mass="42949">MLLSAIPRSSSNSLLLLRNHTLTSTSSPTANNLLSTPTTLKPLLRAPTAPPASSLTTSSGNLENPIHHVTHSLSDGDDEEAGGGSELVSSASAVASAIRKGSGSPVEFVQKMEQGHNSNNNKTKLVLPSPDFQRLCVQQLDLFRRIVDPDAILSVYVRPAGSYVMDRLELRRVTSYPGVNASSSDIVILVANFNIPTGLRAAEAALSSKQAECVAEHRAVVFPMRKPMLRLLPPLKNQNRGASRLSNDEPSRMFNFTAEQRLNAIDISHTLAMAYVMDQKALLLQQSSWQNNVRMTTLVEQIRGPLSSIRTLSKMLSIHTKRSEIAYDIVEDIMVQGDSMRDALQELQDAVYLTKANIVRYNEETLKKIHNSAYAHPEPMRSQLPEDFLK</sequence>
<dbReference type="EMBL" id="JAPFFJ010000003">
    <property type="protein sequence ID" value="KAJ6431090.1"/>
    <property type="molecule type" value="Genomic_DNA"/>
</dbReference>
<feature type="region of interest" description="Disordered" evidence="1">
    <location>
        <begin position="23"/>
        <end position="86"/>
    </location>
</feature>
<name>A0AAD6KWS3_9ROSI</name>
<proteinExistence type="predicted"/>
<gene>
    <name evidence="2" type="ORF">OIU84_018563</name>
</gene>
<reference evidence="2 3" key="1">
    <citation type="journal article" date="2023" name="Int. J. Mol. Sci.">
        <title>De Novo Assembly and Annotation of 11 Diverse Shrub Willow (Salix) Genomes Reveals Novel Gene Organization in Sex-Linked Regions.</title>
        <authorList>
            <person name="Hyden B."/>
            <person name="Feng K."/>
            <person name="Yates T.B."/>
            <person name="Jawdy S."/>
            <person name="Cereghino C."/>
            <person name="Smart L.B."/>
            <person name="Muchero W."/>
        </authorList>
    </citation>
    <scope>NUCLEOTIDE SEQUENCE [LARGE SCALE GENOMIC DNA]</scope>
    <source>
        <tissue evidence="2">Shoot tip</tissue>
    </source>
</reference>
<evidence type="ECO:0000313" key="3">
    <source>
        <dbReference type="Proteomes" id="UP001162972"/>
    </source>
</evidence>
<dbReference type="PANTHER" id="PTHR48206">
    <property type="entry name" value="CHLOROPLAST SENSOR KINASE, CHLOROPLASTIC"/>
    <property type="match status" value="1"/>
</dbReference>
<dbReference type="Proteomes" id="UP001162972">
    <property type="component" value="Chromosome 10"/>
</dbReference>
<evidence type="ECO:0000256" key="1">
    <source>
        <dbReference type="SAM" id="MobiDB-lite"/>
    </source>
</evidence>
<dbReference type="InterPro" id="IPR053334">
    <property type="entry name" value="Chloroplast_Sensor_Kinase"/>
</dbReference>